<reference evidence="2" key="1">
    <citation type="journal article" date="2014" name="Int. J. Syst. Evol. Microbiol.">
        <title>Complete genome sequence of Corynebacterium casei LMG S-19264T (=DSM 44701T), isolated from a smear-ripened cheese.</title>
        <authorList>
            <consortium name="US DOE Joint Genome Institute (JGI-PGF)"/>
            <person name="Walter F."/>
            <person name="Albersmeier A."/>
            <person name="Kalinowski J."/>
            <person name="Ruckert C."/>
        </authorList>
    </citation>
    <scope>NUCLEOTIDE SEQUENCE</scope>
    <source>
        <strain evidence="2">CGMCC 1.15322</strain>
    </source>
</reference>
<sequence length="168" mass="18060">MKMTTSLSLLRDRWAEATPREQGLIRSAAALAGLALVWWLLVAPPLRTLSQGQIAQASLEVQWQKMQSLRAQALALQTAPKLSRDEALRALDAAVRQQFGAAAQLSVLGDSATVTLRNAPANALAKWLPLARVNARALPSEVRLTRTNTLPPGQAVWSGSIVLSLPPT</sequence>
<keyword evidence="3" id="KW-1185">Reference proteome</keyword>
<reference evidence="2" key="2">
    <citation type="submission" date="2020-09" db="EMBL/GenBank/DDBJ databases">
        <authorList>
            <person name="Sun Q."/>
            <person name="Zhou Y."/>
        </authorList>
    </citation>
    <scope>NUCLEOTIDE SEQUENCE</scope>
    <source>
        <strain evidence="2">CGMCC 1.15322</strain>
    </source>
</reference>
<comment type="caution">
    <text evidence="2">The sequence shown here is derived from an EMBL/GenBank/DDBJ whole genome shotgun (WGS) entry which is preliminary data.</text>
</comment>
<dbReference type="EMBL" id="BMIG01000002">
    <property type="protein sequence ID" value="GGA90376.1"/>
    <property type="molecule type" value="Genomic_DNA"/>
</dbReference>
<accession>A0A916SC34</accession>
<dbReference type="GO" id="GO:0015628">
    <property type="term" value="P:protein secretion by the type II secretion system"/>
    <property type="evidence" value="ECO:0007669"/>
    <property type="project" value="InterPro"/>
</dbReference>
<gene>
    <name evidence="2" type="ORF">GCM10011496_09100</name>
</gene>
<keyword evidence="1" id="KW-0812">Transmembrane</keyword>
<name>A0A916SC34_9BURK</name>
<protein>
    <recommendedName>
        <fullName evidence="4">General secretion pathway protein GspM</fullName>
    </recommendedName>
</protein>
<dbReference type="InterPro" id="IPR007690">
    <property type="entry name" value="T2SS_GspM"/>
</dbReference>
<dbReference type="Pfam" id="PF04612">
    <property type="entry name" value="T2SSM"/>
    <property type="match status" value="1"/>
</dbReference>
<dbReference type="RefSeq" id="WP_188707009.1">
    <property type="nucleotide sequence ID" value="NZ_BMIG01000002.1"/>
</dbReference>
<feature type="transmembrane region" description="Helical" evidence="1">
    <location>
        <begin position="25"/>
        <end position="43"/>
    </location>
</feature>
<proteinExistence type="predicted"/>
<evidence type="ECO:0000313" key="3">
    <source>
        <dbReference type="Proteomes" id="UP000620596"/>
    </source>
</evidence>
<keyword evidence="1" id="KW-1133">Transmembrane helix</keyword>
<keyword evidence="1" id="KW-0472">Membrane</keyword>
<evidence type="ECO:0008006" key="4">
    <source>
        <dbReference type="Google" id="ProtNLM"/>
    </source>
</evidence>
<dbReference type="GO" id="GO:0015627">
    <property type="term" value="C:type II protein secretion system complex"/>
    <property type="evidence" value="ECO:0007669"/>
    <property type="project" value="InterPro"/>
</dbReference>
<evidence type="ECO:0000256" key="1">
    <source>
        <dbReference type="SAM" id="Phobius"/>
    </source>
</evidence>
<evidence type="ECO:0000313" key="2">
    <source>
        <dbReference type="EMBL" id="GGA90376.1"/>
    </source>
</evidence>
<dbReference type="AlphaFoldDB" id="A0A916SC34"/>
<dbReference type="Proteomes" id="UP000620596">
    <property type="component" value="Unassembled WGS sequence"/>
</dbReference>
<organism evidence="2 3">
    <name type="scientific">Polaromonas eurypsychrophila</name>
    <dbReference type="NCBI Taxonomy" id="1614635"/>
    <lineage>
        <taxon>Bacteria</taxon>
        <taxon>Pseudomonadati</taxon>
        <taxon>Pseudomonadota</taxon>
        <taxon>Betaproteobacteria</taxon>
        <taxon>Burkholderiales</taxon>
        <taxon>Comamonadaceae</taxon>
        <taxon>Polaromonas</taxon>
    </lineage>
</organism>